<evidence type="ECO:0000313" key="2">
    <source>
        <dbReference type="EMBL" id="MCK2035070.1"/>
    </source>
</evidence>
<dbReference type="InterPro" id="IPR036365">
    <property type="entry name" value="PGBD-like_sf"/>
</dbReference>
<dbReference type="Proteomes" id="UP001300096">
    <property type="component" value="Unassembled WGS sequence"/>
</dbReference>
<dbReference type="Gene3D" id="1.10.101.10">
    <property type="entry name" value="PGBD-like superfamily/PGBD"/>
    <property type="match status" value="1"/>
</dbReference>
<dbReference type="EMBL" id="JAHWXN010000001">
    <property type="protein sequence ID" value="MCK2035070.1"/>
    <property type="molecule type" value="Genomic_DNA"/>
</dbReference>
<evidence type="ECO:0000259" key="1">
    <source>
        <dbReference type="Pfam" id="PF01471"/>
    </source>
</evidence>
<evidence type="ECO:0000313" key="3">
    <source>
        <dbReference type="Proteomes" id="UP001300096"/>
    </source>
</evidence>
<organism evidence="2 3">
    <name type="scientific">Microbacterium croceum</name>
    <dbReference type="NCBI Taxonomy" id="2851645"/>
    <lineage>
        <taxon>Bacteria</taxon>
        <taxon>Bacillati</taxon>
        <taxon>Actinomycetota</taxon>
        <taxon>Actinomycetes</taxon>
        <taxon>Micrococcales</taxon>
        <taxon>Microbacteriaceae</taxon>
        <taxon>Microbacterium</taxon>
    </lineage>
</organism>
<dbReference type="InterPro" id="IPR036366">
    <property type="entry name" value="PGBDSf"/>
</dbReference>
<protein>
    <submittedName>
        <fullName evidence="2">Peptidoglycan-binding protein</fullName>
    </submittedName>
</protein>
<accession>A0ABT0FAJ0</accession>
<keyword evidence="3" id="KW-1185">Reference proteome</keyword>
<dbReference type="SUPFAM" id="SSF47090">
    <property type="entry name" value="PGBD-like"/>
    <property type="match status" value="1"/>
</dbReference>
<reference evidence="2 3" key="1">
    <citation type="submission" date="2021-06" db="EMBL/GenBank/DDBJ databases">
        <title>Genome-based taxonomic framework of Microbacterium strains isolated from marine environment, the description of four new species and reclassification of four preexisting species.</title>
        <authorList>
            <person name="Lee S.D."/>
            <person name="Kim S.-M."/>
            <person name="Byeon Y.-S."/>
            <person name="Yang H.L."/>
            <person name="Kim I.S."/>
        </authorList>
    </citation>
    <scope>NUCLEOTIDE SEQUENCE [LARGE SCALE GENOMIC DNA]</scope>
    <source>
        <strain evidence="2 3">SSW1-49</strain>
    </source>
</reference>
<comment type="caution">
    <text evidence="2">The sequence shown here is derived from an EMBL/GenBank/DDBJ whole genome shotgun (WGS) entry which is preliminary data.</text>
</comment>
<feature type="domain" description="Peptidoglycan binding-like" evidence="1">
    <location>
        <begin position="101"/>
        <end position="149"/>
    </location>
</feature>
<dbReference type="InterPro" id="IPR002477">
    <property type="entry name" value="Peptidoglycan-bd-like"/>
</dbReference>
<proteinExistence type="predicted"/>
<gene>
    <name evidence="2" type="ORF">KZC51_02880</name>
</gene>
<dbReference type="Pfam" id="PF01471">
    <property type="entry name" value="PG_binding_1"/>
    <property type="match status" value="1"/>
</dbReference>
<sequence length="334" mass="34125">MGWAASSVLTPADDPLEAADYTYVKVQSGAVGSTTKLNTVAKWTPVPAGSNRAVGVVTEAPLEPGAEVGPGEVLYRVDQRPVVIGQGDVPAFRAIGLDAEGADVAQLQSMLAVLGHYGGAMDGIAGARTVEAIRAWQKALDVEQTGVVDVSDVIYVPDLPTRVSLDDEVITRGNLVTGGEPVVRALSTAPEFRVPVTEAQAATMPTGTRVKITSPSGDLWTAAAGKQVVDSQSGSIDISLDPLDGGSICGDGCSQIPVNGEALLDSVIVTAEEVSGLVVPSAALVTGADGHVAVIARSGDRLAVKVIASARGMSVIEGVDEGMDVRVPGREPTQ</sequence>
<name>A0ABT0FAJ0_9MICO</name>